<dbReference type="ESTHER" id="mouse-Lipo1">
    <property type="family name" value="Acidic_Lipase"/>
</dbReference>
<name>Q3TD80_MOUSE</name>
<evidence type="ECO:0000256" key="3">
    <source>
        <dbReference type="ARBA" id="ARBA00022963"/>
    </source>
</evidence>
<feature type="active site" description="Nucleophile" evidence="6">
    <location>
        <position position="170"/>
    </location>
</feature>
<reference evidence="9" key="6">
    <citation type="submission" date="2004-04" db="EMBL/GenBank/DDBJ databases">
        <authorList>
            <person name="Arakawa T."/>
            <person name="Carninci P."/>
            <person name="Fukuda S."/>
            <person name="Hashizume W."/>
            <person name="Hayashida K."/>
            <person name="Hori F."/>
            <person name="Iida J."/>
            <person name="Imamura K."/>
            <person name="Imotani K."/>
            <person name="Itoh M."/>
            <person name="Kanagawa S."/>
            <person name="Kawai J."/>
            <person name="Kojima M."/>
            <person name="Konno H."/>
            <person name="Murata M."/>
            <person name="Nakamura M."/>
            <person name="Ninomiya N."/>
            <person name="Nishiyori H."/>
            <person name="Nomura K."/>
            <person name="Ohno M."/>
            <person name="Sakazume N."/>
            <person name="Sano H."/>
            <person name="Sasaki D."/>
            <person name="Shibata K."/>
            <person name="Shiraki T."/>
            <person name="Tagami M."/>
            <person name="Tagami Y."/>
            <person name="Waki K."/>
            <person name="Watahiki A."/>
            <person name="Muramatsu M."/>
            <person name="Hayashizaki Y."/>
        </authorList>
    </citation>
    <scope>NUCLEOTIDE SEQUENCE</scope>
    <source>
        <strain evidence="9">NOD</strain>
    </source>
</reference>
<proteinExistence type="evidence at transcript level"/>
<reference evidence="9" key="1">
    <citation type="journal article" date="1999" name="Methods Enzymol.">
        <title>High-efficiency full-length cDNA cloning.</title>
        <authorList>
            <person name="Carninci P."/>
            <person name="Hayashizaki Y."/>
        </authorList>
    </citation>
    <scope>NUCLEOTIDE SEQUENCE</scope>
    <source>
        <strain evidence="9">NOD</strain>
    </source>
</reference>
<evidence type="ECO:0000256" key="5">
    <source>
        <dbReference type="PIRNR" id="PIRNR000862"/>
    </source>
</evidence>
<evidence type="ECO:0000313" key="9">
    <source>
        <dbReference type="EMBL" id="BAE41724.1"/>
    </source>
</evidence>
<comment type="similarity">
    <text evidence="1 5">Belongs to the AB hydrolase superfamily. Lipase family.</text>
</comment>
<feature type="active site" description="Charge relay system" evidence="6">
    <location>
        <position position="340"/>
    </location>
</feature>
<dbReference type="InterPro" id="IPR029058">
    <property type="entry name" value="AB_hydrolase_fold"/>
</dbReference>
<evidence type="ECO:0000256" key="4">
    <source>
        <dbReference type="ARBA" id="ARBA00023098"/>
    </source>
</evidence>
<evidence type="ECO:0000256" key="1">
    <source>
        <dbReference type="ARBA" id="ARBA00010701"/>
    </source>
</evidence>
<reference evidence="9" key="3">
    <citation type="journal article" date="2000" name="Genome Res.">
        <title>RIKEN integrated sequence analysis (RISA) system--384-format sequencing pipeline with 384 multicapillary sequencer.</title>
        <authorList>
            <person name="Shibata K."/>
            <person name="Itoh M."/>
            <person name="Aizawa K."/>
            <person name="Nagaoka S."/>
            <person name="Sasaki N."/>
            <person name="Carninci P."/>
            <person name="Konno H."/>
            <person name="Akiyama J."/>
            <person name="Nishi K."/>
            <person name="Kitsunai T."/>
            <person name="Tashiro H."/>
            <person name="Itoh M."/>
            <person name="Sumi N."/>
            <person name="Ishii Y."/>
            <person name="Nakamura S."/>
            <person name="Hazama M."/>
            <person name="Nishine T."/>
            <person name="Harada A."/>
            <person name="Yamamoto R."/>
            <person name="Matsumoto H."/>
            <person name="Sakaguchi S."/>
            <person name="Ikegami T."/>
            <person name="Kashiwagi K."/>
            <person name="Fujiwake S."/>
            <person name="Inoue K."/>
            <person name="Togawa Y."/>
            <person name="Izawa M."/>
            <person name="Ohara E."/>
            <person name="Watahiki M."/>
            <person name="Yoneda Y."/>
            <person name="Ishikawa T."/>
            <person name="Ozawa K."/>
            <person name="Tanaka T."/>
            <person name="Matsuura S."/>
            <person name="Kawai J."/>
            <person name="Okazaki Y."/>
            <person name="Muramatsu M."/>
            <person name="Inoue Y."/>
            <person name="Kira A."/>
            <person name="Hayashizaki Y."/>
        </authorList>
    </citation>
    <scope>NUCLEOTIDE SEQUENCE</scope>
    <source>
        <strain evidence="9">NOD</strain>
    </source>
</reference>
<dbReference type="GO" id="GO:0016042">
    <property type="term" value="P:lipid catabolic process"/>
    <property type="evidence" value="ECO:0007669"/>
    <property type="project" value="UniProtKB-KW"/>
</dbReference>
<dbReference type="AlphaFoldDB" id="Q3TD80"/>
<evidence type="ECO:0000256" key="2">
    <source>
        <dbReference type="ARBA" id="ARBA00022801"/>
    </source>
</evidence>
<evidence type="ECO:0000313" key="10">
    <source>
        <dbReference type="MGI" id="MGI:2147592"/>
    </source>
</evidence>
<dbReference type="Gene3D" id="3.40.50.1820">
    <property type="entry name" value="alpha/beta hydrolase"/>
    <property type="match status" value="1"/>
</dbReference>
<dbReference type="EMBL" id="AK170332">
    <property type="protein sequence ID" value="BAE41724.1"/>
    <property type="molecule type" value="mRNA"/>
</dbReference>
<reference evidence="9" key="4">
    <citation type="journal article" date="2001" name="Nature">
        <title>Functional annotation of a full-length mouse cDNA collection.</title>
        <authorList>
            <consortium name="The RIKEN Genome Exploration Research Group Phase II Team and the FANTOM Consortium"/>
        </authorList>
    </citation>
    <scope>NUCLEOTIDE SEQUENCE</scope>
    <source>
        <strain evidence="9">NOD</strain>
    </source>
</reference>
<dbReference type="MGI" id="MGI:2147592">
    <property type="gene designation" value="Lipo3"/>
</dbReference>
<reference evidence="9" key="5">
    <citation type="journal article" date="2002" name="Nature">
        <title>Analysis of the mouse transcriptome based on functional annotation of 60,770 full-length cDNAs.</title>
        <authorList>
            <consortium name="The FANTOM Consortium and the RIKEN Genome Exploration Research Group Phase I and II Team"/>
        </authorList>
    </citation>
    <scope>NUCLEOTIDE SEQUENCE</scope>
    <source>
        <strain evidence="9">NOD</strain>
    </source>
</reference>
<evidence type="ECO:0000256" key="7">
    <source>
        <dbReference type="SAM" id="SignalP"/>
    </source>
</evidence>
<dbReference type="FunFam" id="3.40.50.1820:FF:000012">
    <property type="entry name" value="Lipase"/>
    <property type="match status" value="1"/>
</dbReference>
<feature type="chain" id="PRO_5013084960" description="Lipase" evidence="7">
    <location>
        <begin position="16"/>
        <end position="399"/>
    </location>
</feature>
<evidence type="ECO:0000256" key="6">
    <source>
        <dbReference type="PIRSR" id="PIRSR000862-1"/>
    </source>
</evidence>
<dbReference type="SUPFAM" id="SSF53474">
    <property type="entry name" value="alpha/beta-Hydrolases"/>
    <property type="match status" value="1"/>
</dbReference>
<feature type="active site" description="Charge relay system" evidence="6">
    <location>
        <position position="369"/>
    </location>
</feature>
<dbReference type="GO" id="GO:0016788">
    <property type="term" value="F:hydrolase activity, acting on ester bonds"/>
    <property type="evidence" value="ECO:0007669"/>
    <property type="project" value="InterPro"/>
</dbReference>
<reference evidence="9" key="7">
    <citation type="journal article" date="2005" name="Science">
        <title>The Transcriptional Landscape of the Mammalian Genome.</title>
        <authorList>
            <consortium name="The FANTOM Consortium"/>
            <consortium name="Riken Genome Exploration Research Group and Genome Science Group (Genome Network Project Core Group)"/>
        </authorList>
    </citation>
    <scope>NUCLEOTIDE SEQUENCE</scope>
    <source>
        <strain evidence="9">NOD</strain>
    </source>
</reference>
<reference evidence="9" key="2">
    <citation type="journal article" date="2000" name="Genome Res.">
        <title>Normalization and subtraction of cap-trapper-selected cDNAs to prepare full-length cDNA libraries for rapid discovery of new genes.</title>
        <authorList>
            <person name="Carninci P."/>
            <person name="Shibata Y."/>
            <person name="Hayatsu N."/>
            <person name="Sugahara Y."/>
            <person name="Shibata K."/>
            <person name="Itoh M."/>
            <person name="Konno H."/>
            <person name="Okazaki Y."/>
            <person name="Muramatsu M."/>
            <person name="Hayashizaki Y."/>
        </authorList>
    </citation>
    <scope>NUCLEOTIDE SEQUENCE</scope>
    <source>
        <strain evidence="9">NOD</strain>
    </source>
</reference>
<dbReference type="PANTHER" id="PTHR11005">
    <property type="entry name" value="LYSOSOMAL ACID LIPASE-RELATED"/>
    <property type="match status" value="1"/>
</dbReference>
<sequence length="399" mass="44637">MLWLLRTMCLIHVLGKIFCLFGPKKNPEAHMNVSEIIKHWDYPSEEYEVVTDDGYILPINRIPHGKNNANSSAPKMVVFCQHGLLATPGAWVSNPPVNSLAFILAGAGYDVWMGSSRGSTWAKKHVALNPDSKEFWDFSFDQMIKYDLPATINFILDKTGQKQIYYIGHSQGTLLAIGAFATNQTLAEKIKLNILLAPIYSVQHSKGISHLASYLTPTTIKLLFGEKEFFPTVVFSEVGACVCNINFFTAICAAIMGSMGGYSPDQLNKSRLDVYVKLNLAGTSVKVLIHYNQVGRSGILQAYDWGSPSLNMQHYNQTTPPVYNVEDMKVPTAMFTGLKDFLSDPEDVEILKPKIHNLTYLKTIPDFSHFDFILGLNARKEVSEEILTILRKYEGDVQL</sequence>
<reference evidence="9" key="8">
    <citation type="journal article" date="2005" name="Science">
        <title>Antisense Transcription in the Mammalian Transcriptome.</title>
        <authorList>
            <consortium name="RIKEN Genome Exploration Research Group and Genome Science Group (Genome Network Project Core Group) and the FANTOM Consortium"/>
        </authorList>
    </citation>
    <scope>NUCLEOTIDE SEQUENCE</scope>
    <source>
        <strain evidence="9">NOD</strain>
    </source>
</reference>
<gene>
    <name evidence="10" type="primary">Lipo3</name>
    <name evidence="10" type="synonym">AI747699</name>
    <name evidence="10" type="synonym">Lipo1</name>
</gene>
<feature type="signal peptide" evidence="7">
    <location>
        <begin position="1"/>
        <end position="15"/>
    </location>
</feature>
<protein>
    <recommendedName>
        <fullName evidence="5">Lipase</fullName>
    </recommendedName>
</protein>
<accession>Q3TD80</accession>
<dbReference type="Pfam" id="PF04083">
    <property type="entry name" value="Abhydro_lipase"/>
    <property type="match status" value="1"/>
</dbReference>
<evidence type="ECO:0000259" key="8">
    <source>
        <dbReference type="Pfam" id="PF04083"/>
    </source>
</evidence>
<dbReference type="InterPro" id="IPR006693">
    <property type="entry name" value="AB_hydrolase_lipase"/>
</dbReference>
<dbReference type="MEROPS" id="S33.A60"/>
<keyword evidence="3 5" id="KW-0442">Lipid degradation</keyword>
<dbReference type="InterPro" id="IPR025483">
    <property type="entry name" value="Lipase_euk"/>
</dbReference>
<keyword evidence="7" id="KW-0732">Signal</keyword>
<feature type="domain" description="Partial AB-hydrolase lipase" evidence="8">
    <location>
        <begin position="33"/>
        <end position="94"/>
    </location>
</feature>
<keyword evidence="4" id="KW-0443">Lipid metabolism</keyword>
<dbReference type="PIRSF" id="PIRSF000862">
    <property type="entry name" value="Steryl_ester_lip"/>
    <property type="match status" value="1"/>
</dbReference>
<organism evidence="9">
    <name type="scientific">Mus musculus</name>
    <name type="common">Mouse</name>
    <dbReference type="NCBI Taxonomy" id="10090"/>
    <lineage>
        <taxon>Eukaryota</taxon>
        <taxon>Metazoa</taxon>
        <taxon>Chordata</taxon>
        <taxon>Craniata</taxon>
        <taxon>Vertebrata</taxon>
        <taxon>Euteleostomi</taxon>
        <taxon>Mammalia</taxon>
        <taxon>Eutheria</taxon>
        <taxon>Euarchontoglires</taxon>
        <taxon>Glires</taxon>
        <taxon>Rodentia</taxon>
        <taxon>Myomorpha</taxon>
        <taxon>Muroidea</taxon>
        <taxon>Muridae</taxon>
        <taxon>Murinae</taxon>
        <taxon>Mus</taxon>
        <taxon>Mus</taxon>
    </lineage>
</organism>
<dbReference type="AGR" id="MGI:2147592"/>
<keyword evidence="2 5" id="KW-0378">Hydrolase</keyword>